<dbReference type="Gene3D" id="3.40.50.1820">
    <property type="entry name" value="alpha/beta hydrolase"/>
    <property type="match status" value="1"/>
</dbReference>
<evidence type="ECO:0000256" key="1">
    <source>
        <dbReference type="ARBA" id="ARBA00022801"/>
    </source>
</evidence>
<organism evidence="5 6">
    <name type="scientific">Xanthomonas rydalmerensis</name>
    <dbReference type="NCBI Taxonomy" id="3046274"/>
    <lineage>
        <taxon>Bacteria</taxon>
        <taxon>Pseudomonadati</taxon>
        <taxon>Pseudomonadota</taxon>
        <taxon>Gammaproteobacteria</taxon>
        <taxon>Lysobacterales</taxon>
        <taxon>Lysobacteraceae</taxon>
        <taxon>Xanthomonas</taxon>
    </lineage>
</organism>
<evidence type="ECO:0000259" key="4">
    <source>
        <dbReference type="Pfam" id="PF00326"/>
    </source>
</evidence>
<evidence type="ECO:0000256" key="3">
    <source>
        <dbReference type="SAM" id="SignalP"/>
    </source>
</evidence>
<dbReference type="SUPFAM" id="SSF53474">
    <property type="entry name" value="alpha/beta-Hydrolases"/>
    <property type="match status" value="1"/>
</dbReference>
<evidence type="ECO:0000313" key="6">
    <source>
        <dbReference type="Proteomes" id="UP001302020"/>
    </source>
</evidence>
<proteinExistence type="predicted"/>
<dbReference type="PANTHER" id="PTHR42776">
    <property type="entry name" value="SERINE PEPTIDASE S9 FAMILY MEMBER"/>
    <property type="match status" value="1"/>
</dbReference>
<protein>
    <submittedName>
        <fullName evidence="5">Prolyl oligopeptidase family serine peptidase</fullName>
    </submittedName>
</protein>
<feature type="domain" description="Peptidase S9 prolyl oligopeptidase catalytic" evidence="4">
    <location>
        <begin position="660"/>
        <end position="821"/>
    </location>
</feature>
<gene>
    <name evidence="5" type="ORF">QN243_16580</name>
</gene>
<evidence type="ECO:0000256" key="2">
    <source>
        <dbReference type="SAM" id="MobiDB-lite"/>
    </source>
</evidence>
<feature type="region of interest" description="Disordered" evidence="2">
    <location>
        <begin position="211"/>
        <end position="232"/>
    </location>
</feature>
<keyword evidence="6" id="KW-1185">Reference proteome</keyword>
<feature type="compositionally biased region" description="Polar residues" evidence="2">
    <location>
        <begin position="220"/>
        <end position="232"/>
    </location>
</feature>
<feature type="chain" id="PRO_5045584680" evidence="3">
    <location>
        <begin position="24"/>
        <end position="838"/>
    </location>
</feature>
<accession>A0ABZ0JM26</accession>
<dbReference type="Gene3D" id="2.120.10.30">
    <property type="entry name" value="TolB, C-terminal domain"/>
    <property type="match status" value="1"/>
</dbReference>
<dbReference type="SUPFAM" id="SSF82171">
    <property type="entry name" value="DPP6 N-terminal domain-like"/>
    <property type="match status" value="1"/>
</dbReference>
<sequence length="838" mass="90739">MLMPFRWVGALALASALPVAAHAATADSGYRQPPEPLLGVMRAPLNPSPRLDPTGRTLLLVERQAYPPIARVAEPYLKLAGVRVEPRTHARHDMSNGYGIRACLDGFSLVDVASGKQTPVTLPAGACPAQPVWSPDGRRFAFNNTAADRVELWLGDVATGAVRRIDGVQLNPVLGGEIQWLGGSDTLLVRTVPQDLGAAPVKAAVPPGPEVKEAIRGKGESSTYEARDTLSSPEDEAQFTYYATSQLVTVDAASGKLRTIGKPAVYSVVDGAPDGRHVRVERLQRPYSYVTTYGRFAHDVAVLDLADGSERVLANLPVADRVPVHGVPTGPRAYGWRSNQPATLVWAEALDGGDWKTSAPARDKLLTLSAPFTGKPRELAKVPQRYAGLSWFAQGGQVLLDEYDENRHWRRTTLLDADRPGSAGRVLFDLSTDDLYADPGTPELRRLPNGEYVLREDNGALFLSGQGATPAGDRPFLDRYDLASGKTQRLFRSGADVDEAFAGFAGDDTSRLLTWRQSPSDPPNVYLRTLGQAQPAAAAGEAVVASTLAPVTRFPDPTPVVRQIKKRLVTYKRKDGVELSFTLYTPPGYKEGTRVPAILYAYPLDYADASKAGQVSGANDRDFTRLHSYQLLLLAGYAIIDDAAFPIVGDPKTAYDTYLQQLVENAQAAVDKAVALGVVDRDRIGVTGHSHGALMAANLLAHTDLFRAGVATSGSYNKTLTPFGFQNERRSFWAAPEVYAQASAFFHADKINEPLLLVHGMDDANPGTETTQAPRMFQAIRGLGGTARLVLLPFEPHWYTARESNEDVVAEMLEWFDRYVKQAPPRAASAASAAVQKQ</sequence>
<dbReference type="InterPro" id="IPR011042">
    <property type="entry name" value="6-blade_b-propeller_TolB-like"/>
</dbReference>
<feature type="signal peptide" evidence="3">
    <location>
        <begin position="1"/>
        <end position="23"/>
    </location>
</feature>
<dbReference type="InterPro" id="IPR001375">
    <property type="entry name" value="Peptidase_S9_cat"/>
</dbReference>
<evidence type="ECO:0000313" key="5">
    <source>
        <dbReference type="EMBL" id="WOS40004.1"/>
    </source>
</evidence>
<name>A0ABZ0JM26_9XANT</name>
<keyword evidence="3" id="KW-0732">Signal</keyword>
<dbReference type="RefSeq" id="WP_317843697.1">
    <property type="nucleotide sequence ID" value="NZ_CP126170.1"/>
</dbReference>
<keyword evidence="1" id="KW-0378">Hydrolase</keyword>
<dbReference type="InterPro" id="IPR029058">
    <property type="entry name" value="AB_hydrolase_fold"/>
</dbReference>
<dbReference type="EMBL" id="CP126172">
    <property type="protein sequence ID" value="WOS40004.1"/>
    <property type="molecule type" value="Genomic_DNA"/>
</dbReference>
<reference evidence="5 6" key="1">
    <citation type="submission" date="2023-05" db="EMBL/GenBank/DDBJ databases">
        <title>Xanthomonas rydalmerenesis sp. nov., a novel Xanthomonas species isolated from Fragaria x ananassa.</title>
        <authorList>
            <person name="McKnight D.J.E."/>
            <person name="Wong-Bajracharya J."/>
            <person name="Okoh E.B."/>
            <person name="Snijders F."/>
            <person name="Lidbetter F."/>
            <person name="Webster J."/>
            <person name="Djordjevic S.P."/>
            <person name="Bogema D.R."/>
            <person name="Chapman T.A."/>
        </authorList>
    </citation>
    <scope>NUCLEOTIDE SEQUENCE [LARGE SCALE GENOMIC DNA]</scope>
    <source>
        <strain evidence="5 6">DAR34883</strain>
    </source>
</reference>
<dbReference type="PANTHER" id="PTHR42776:SF28">
    <property type="entry name" value="GLUTAMYL ENDOPEPTIDASE, CHLOROPLASTIC-RELATED"/>
    <property type="match status" value="1"/>
</dbReference>
<dbReference type="Pfam" id="PF00326">
    <property type="entry name" value="Peptidase_S9"/>
    <property type="match status" value="1"/>
</dbReference>
<dbReference type="Proteomes" id="UP001302020">
    <property type="component" value="Chromosome"/>
</dbReference>